<dbReference type="EMBL" id="JAEAOA010000117">
    <property type="protein sequence ID" value="KAK3600596.1"/>
    <property type="molecule type" value="Genomic_DNA"/>
</dbReference>
<dbReference type="GO" id="GO:0003676">
    <property type="term" value="F:nucleic acid binding"/>
    <property type="evidence" value="ECO:0007669"/>
    <property type="project" value="UniProtKB-UniRule"/>
</dbReference>
<dbReference type="GO" id="GO:0005737">
    <property type="term" value="C:cytoplasm"/>
    <property type="evidence" value="ECO:0007669"/>
    <property type="project" value="TreeGrafter"/>
</dbReference>
<dbReference type="GO" id="GO:0005634">
    <property type="term" value="C:nucleus"/>
    <property type="evidence" value="ECO:0007669"/>
    <property type="project" value="UniProtKB-SubCell"/>
</dbReference>
<dbReference type="PANTHER" id="PTHR16121">
    <property type="entry name" value="CAP-SPECIFIC MRNA (NUCLEOSIDE-2'-O-)-METHYLTRANSFERASE 1-RELATED"/>
    <property type="match status" value="1"/>
</dbReference>
<dbReference type="InterPro" id="IPR000467">
    <property type="entry name" value="G_patch_dom"/>
</dbReference>
<dbReference type="GO" id="GO:0006370">
    <property type="term" value="P:7-methylguanosine mRNA capping"/>
    <property type="evidence" value="ECO:0007669"/>
    <property type="project" value="UniProtKB-UniRule"/>
</dbReference>
<dbReference type="Pfam" id="PF01585">
    <property type="entry name" value="G-patch"/>
    <property type="match status" value="1"/>
</dbReference>
<dbReference type="SMART" id="SM00443">
    <property type="entry name" value="G_patch"/>
    <property type="match status" value="1"/>
</dbReference>
<dbReference type="Gene3D" id="3.30.470.30">
    <property type="entry name" value="DNA ligase/mRNA capping enzyme"/>
    <property type="match status" value="1"/>
</dbReference>
<comment type="catalytic activity">
    <reaction evidence="1">
        <text>a 5'-end (N(7)-methyl 5'-triphosphoguanosine)-ribonucleoside in mRNA + S-adenosyl-L-methionine = a 5'-end (N(7)-methyl 5'-triphosphoguanosine)-(2'-O-methyl-ribonucleoside) in mRNA + S-adenosyl-L-homocysteine + H(+)</text>
        <dbReference type="Rhea" id="RHEA:67020"/>
        <dbReference type="Rhea" id="RHEA-COMP:17167"/>
        <dbReference type="Rhea" id="RHEA-COMP:17168"/>
        <dbReference type="ChEBI" id="CHEBI:15378"/>
        <dbReference type="ChEBI" id="CHEBI:57856"/>
        <dbReference type="ChEBI" id="CHEBI:59789"/>
        <dbReference type="ChEBI" id="CHEBI:156461"/>
        <dbReference type="ChEBI" id="CHEBI:167609"/>
        <dbReference type="EC" id="2.1.1.57"/>
    </reaction>
</comment>
<dbReference type="PROSITE" id="PS50174">
    <property type="entry name" value="G_PATCH"/>
    <property type="match status" value="1"/>
</dbReference>
<dbReference type="GO" id="GO:0016556">
    <property type="term" value="P:mRNA modification"/>
    <property type="evidence" value="ECO:0007669"/>
    <property type="project" value="UniProtKB-UniRule"/>
</dbReference>
<dbReference type="SUPFAM" id="SSF53335">
    <property type="entry name" value="S-adenosyl-L-methionine-dependent methyltransferases"/>
    <property type="match status" value="1"/>
</dbReference>
<reference evidence="5" key="1">
    <citation type="journal article" date="2021" name="Genome Biol. Evol.">
        <title>A High-Quality Reference Genome for a Parasitic Bivalve with Doubly Uniparental Inheritance (Bivalvia: Unionida).</title>
        <authorList>
            <person name="Smith C.H."/>
        </authorList>
    </citation>
    <scope>NUCLEOTIDE SEQUENCE</scope>
    <source>
        <strain evidence="5">CHS0354</strain>
    </source>
</reference>
<dbReference type="AlphaFoldDB" id="A0AAE0SZ43"/>
<dbReference type="InterPro" id="IPR002877">
    <property type="entry name" value="RNA_MeTrfase_FtsJ_dom"/>
</dbReference>
<dbReference type="EC" id="2.1.1.57" evidence="1"/>
<feature type="domain" description="G-patch" evidence="3">
    <location>
        <begin position="76"/>
        <end position="122"/>
    </location>
</feature>
<comment type="subcellular location">
    <subcellularLocation>
        <location evidence="1">Nucleus</location>
    </subcellularLocation>
</comment>
<evidence type="ECO:0000313" key="5">
    <source>
        <dbReference type="EMBL" id="KAK3600596.1"/>
    </source>
</evidence>
<dbReference type="Proteomes" id="UP001195483">
    <property type="component" value="Unassembled WGS sequence"/>
</dbReference>
<keyword evidence="1" id="KW-0489">Methyltransferase</keyword>
<keyword evidence="1" id="KW-0808">Transferase</keyword>
<gene>
    <name evidence="5" type="ORF">CHS0354_001127</name>
</gene>
<name>A0AAE0SZ43_9BIVA</name>
<dbReference type="GO" id="GO:0032259">
    <property type="term" value="P:methylation"/>
    <property type="evidence" value="ECO:0007669"/>
    <property type="project" value="UniProtKB-KW"/>
</dbReference>
<evidence type="ECO:0000256" key="1">
    <source>
        <dbReference type="RuleBase" id="RU368012"/>
    </source>
</evidence>
<evidence type="ECO:0000313" key="6">
    <source>
        <dbReference type="Proteomes" id="UP001195483"/>
    </source>
</evidence>
<dbReference type="PROSITE" id="PS51613">
    <property type="entry name" value="SAM_MT_RRMJ"/>
    <property type="match status" value="1"/>
</dbReference>
<keyword evidence="1" id="KW-0539">Nucleus</keyword>
<keyword evidence="1" id="KW-0507">mRNA processing</keyword>
<keyword evidence="1" id="KW-0949">S-adenosyl-L-methionine</keyword>
<feature type="domain" description="RrmJ-type SAM-dependent 2'-O-MTase" evidence="4">
    <location>
        <begin position="221"/>
        <end position="438"/>
    </location>
</feature>
<feature type="compositionally biased region" description="Polar residues" evidence="2">
    <location>
        <begin position="56"/>
        <end position="75"/>
    </location>
</feature>
<sequence length="847" mass="96606">MKMSLKLPHGTLSSSSESDSDVAGLQEEEKHVDDSDSDYGDGPPKKKLKHAHPDGPSSSKQSMENQSANAKSQGTYSKFAEKMMAKMGHKEGTGLGKFGQGRVSIVEASTQRGRRGLGLRIPGLEPSRDVGWDPSEEEIDLDEKVTWLPCCELPVPDIKTMKEWMTVGPKKRTIDDENQFCLEETLTSILQCKSVFDNLEPEEMRRARTRSNPYETIRGAFFLNRAAMKMANIDAVLDFMFTSPKNSDGKPVIGPNEILYFADICAGPGGFSEYVLWRTKGESKGFGMTLKGANDFKLEDFFAGPGEMFEPHYGVRGLEGDGDIFKPDNQAAFISFVKENTDGQGVHFVMADGGFSVDGEENIQEILSKQLYLCQFLVAISILRPGGHFMCKLFDLFTSFSVGLVYLMYRIFDRVSLFKPVTSRPANSERYIICRSLRQEMEPVRQYMHEINLNLNKLLVPTSTSDISLIVPNKILTEDGDFFDYICESNNSLGHKQVVGLRKIQAFAQNANLHETRQADIRIDCLHRWKIPDELRKAPSKQNPKTKFEELIGDENQDYISHPVEELTLDCLREIKCAYDFRCVVSGAKASERIYILGLGRTHVFQRTVKNPGNWKKIDDLRLELPADTLIEAEIVQELKGEGTGQRKMTTLHVLDALFLVGKDVRNLHFNERMEKLRKFVKCMTKLTRNDLVRIVAPDVYRLEEISLIVDRLELRRAKGGNVTHQVCYIPRHSLEQRFFRPTGVYIIKTTKDPWTIQWSRSSQRKYFFNTRTNKSDFHCPPDSIANVRESKLKSYHWIWDEGVKLLDQQVCKEDDSKLSKAVVLDHINRLLPHRKVQNYEQYLNSK</sequence>
<comment type="function">
    <text evidence="1">S-adenosyl-L-methionine-dependent methyltransferase that mediates RNA cap1 2'-O-ribose methylation to the 5'-cap structure of RNAs. Methylates the ribose of the first nucleotide of a m(7)GpppG-capped mRNA to produce m(7)GpppNmp (cap1).</text>
</comment>
<dbReference type="FunFam" id="3.40.50.12760:FF:000004">
    <property type="entry name" value="FtsJ-like methyltransferase"/>
    <property type="match status" value="1"/>
</dbReference>
<keyword evidence="1" id="KW-0506">mRNA capping</keyword>
<evidence type="ECO:0000259" key="4">
    <source>
        <dbReference type="PROSITE" id="PS51613"/>
    </source>
</evidence>
<dbReference type="InterPro" id="IPR029063">
    <property type="entry name" value="SAM-dependent_MTases_sf"/>
</dbReference>
<evidence type="ECO:0000256" key="2">
    <source>
        <dbReference type="SAM" id="MobiDB-lite"/>
    </source>
</evidence>
<dbReference type="GO" id="GO:0004483">
    <property type="term" value="F:methyltransferase cap1 activity"/>
    <property type="evidence" value="ECO:0007669"/>
    <property type="project" value="UniProtKB-UniRule"/>
</dbReference>
<dbReference type="Gene3D" id="3.40.50.12760">
    <property type="match status" value="1"/>
</dbReference>
<dbReference type="PANTHER" id="PTHR16121:SF0">
    <property type="entry name" value="CAP-SPECIFIC MRNA (NUCLEOSIDE-2'-O-)-METHYLTRANSFERASE 1"/>
    <property type="match status" value="1"/>
</dbReference>
<evidence type="ECO:0000259" key="3">
    <source>
        <dbReference type="PROSITE" id="PS50174"/>
    </source>
</evidence>
<dbReference type="InterPro" id="IPR050851">
    <property type="entry name" value="mRNA_Cap_2O-Ribose_MeTrfase"/>
</dbReference>
<dbReference type="Pfam" id="PF01728">
    <property type="entry name" value="FtsJ"/>
    <property type="match status" value="1"/>
</dbReference>
<accession>A0AAE0SZ43</accession>
<organism evidence="5 6">
    <name type="scientific">Potamilus streckersoni</name>
    <dbReference type="NCBI Taxonomy" id="2493646"/>
    <lineage>
        <taxon>Eukaryota</taxon>
        <taxon>Metazoa</taxon>
        <taxon>Spiralia</taxon>
        <taxon>Lophotrochozoa</taxon>
        <taxon>Mollusca</taxon>
        <taxon>Bivalvia</taxon>
        <taxon>Autobranchia</taxon>
        <taxon>Heteroconchia</taxon>
        <taxon>Palaeoheterodonta</taxon>
        <taxon>Unionida</taxon>
        <taxon>Unionoidea</taxon>
        <taxon>Unionidae</taxon>
        <taxon>Ambleminae</taxon>
        <taxon>Lampsilini</taxon>
        <taxon>Potamilus</taxon>
    </lineage>
</organism>
<dbReference type="Gene3D" id="2.20.70.10">
    <property type="match status" value="1"/>
</dbReference>
<reference evidence="5" key="3">
    <citation type="submission" date="2023-05" db="EMBL/GenBank/DDBJ databases">
        <authorList>
            <person name="Smith C.H."/>
        </authorList>
    </citation>
    <scope>NUCLEOTIDE SEQUENCE</scope>
    <source>
        <strain evidence="5">CHS0354</strain>
        <tissue evidence="5">Mantle</tissue>
    </source>
</reference>
<protein>
    <recommendedName>
        <fullName evidence="1">Cap-specific mRNA (nucleoside-2'-O-)-methyltransferase 1</fullName>
        <ecNumber evidence="1">2.1.1.57</ecNumber>
    </recommendedName>
    <alternativeName>
        <fullName evidence="1">Cap1 2'O-ribose methyltransferase 1</fullName>
    </alternativeName>
</protein>
<comment type="caution">
    <text evidence="5">The sequence shown here is derived from an EMBL/GenBank/DDBJ whole genome shotgun (WGS) entry which is preliminary data.</text>
</comment>
<reference evidence="5" key="2">
    <citation type="journal article" date="2021" name="Genome Biol. Evol.">
        <title>Developing a high-quality reference genome for a parasitic bivalve with doubly uniparental inheritance (Bivalvia: Unionida).</title>
        <authorList>
            <person name="Smith C.H."/>
        </authorList>
    </citation>
    <scope>NUCLEOTIDE SEQUENCE</scope>
    <source>
        <strain evidence="5">CHS0354</strain>
        <tissue evidence="5">Mantle</tissue>
    </source>
</reference>
<keyword evidence="6" id="KW-1185">Reference proteome</keyword>
<proteinExistence type="predicted"/>
<feature type="region of interest" description="Disordered" evidence="2">
    <location>
        <begin position="1"/>
        <end position="75"/>
    </location>
</feature>
<dbReference type="InterPro" id="IPR025816">
    <property type="entry name" value="RrmJ-type_MeTrfase"/>
</dbReference>